<organism evidence="1 2">
    <name type="scientific">Ramlibacter alkalitolerans</name>
    <dbReference type="NCBI Taxonomy" id="2039631"/>
    <lineage>
        <taxon>Bacteria</taxon>
        <taxon>Pseudomonadati</taxon>
        <taxon>Pseudomonadota</taxon>
        <taxon>Betaproteobacteria</taxon>
        <taxon>Burkholderiales</taxon>
        <taxon>Comamonadaceae</taxon>
        <taxon>Ramlibacter</taxon>
    </lineage>
</organism>
<evidence type="ECO:0000313" key="2">
    <source>
        <dbReference type="Proteomes" id="UP000622707"/>
    </source>
</evidence>
<dbReference type="RefSeq" id="WP_201692382.1">
    <property type="nucleotide sequence ID" value="NZ_JAEQND010000013.1"/>
</dbReference>
<reference evidence="1 2" key="1">
    <citation type="journal article" date="2017" name="Int. J. Syst. Evol. Microbiol.">
        <title>Ramlibacter alkalitolerans sp. nov., alkali-tolerant bacterium isolated from soil of ginseng.</title>
        <authorList>
            <person name="Lee D.H."/>
            <person name="Cha C.J."/>
        </authorList>
    </citation>
    <scope>NUCLEOTIDE SEQUENCE [LARGE SCALE GENOMIC DNA]</scope>
    <source>
        <strain evidence="1 2">KACC 19305</strain>
    </source>
</reference>
<protein>
    <submittedName>
        <fullName evidence="1">Uncharacterized protein</fullName>
    </submittedName>
</protein>
<accession>A0ABS1JU18</accession>
<dbReference type="Proteomes" id="UP000622707">
    <property type="component" value="Unassembled WGS sequence"/>
</dbReference>
<evidence type="ECO:0000313" key="1">
    <source>
        <dbReference type="EMBL" id="MBL0427749.1"/>
    </source>
</evidence>
<gene>
    <name evidence="1" type="ORF">JI746_21765</name>
</gene>
<keyword evidence="2" id="KW-1185">Reference proteome</keyword>
<proteinExistence type="predicted"/>
<dbReference type="EMBL" id="JAEQND010000013">
    <property type="protein sequence ID" value="MBL0427749.1"/>
    <property type="molecule type" value="Genomic_DNA"/>
</dbReference>
<comment type="caution">
    <text evidence="1">The sequence shown here is derived from an EMBL/GenBank/DDBJ whole genome shotgun (WGS) entry which is preliminary data.</text>
</comment>
<sequence length="87" mass="9738">MSAQPVTAWFQKIHTEDKSAPVRYGYNHWEAGHGLGAKPTDPFKRGWAKTLWKKLEGQLVDQGPGTSPKLVLPPLEPDMVTRLDVDD</sequence>
<name>A0ABS1JU18_9BURK</name>